<feature type="domain" description="FAD-binding" evidence="11">
    <location>
        <begin position="7"/>
        <end position="163"/>
    </location>
</feature>
<keyword evidence="4" id="KW-0521">NADP</keyword>
<evidence type="ECO:0000256" key="6">
    <source>
        <dbReference type="ARBA" id="ARBA00023171"/>
    </source>
</evidence>
<evidence type="ECO:0000256" key="5">
    <source>
        <dbReference type="ARBA" id="ARBA00023002"/>
    </source>
</evidence>
<dbReference type="InterPro" id="IPR036188">
    <property type="entry name" value="FAD/NAD-bd_sf"/>
</dbReference>
<evidence type="ECO:0000256" key="4">
    <source>
        <dbReference type="ARBA" id="ARBA00022857"/>
    </source>
</evidence>
<reference evidence="12 13" key="1">
    <citation type="submission" date="2017-07" db="EMBL/GenBank/DDBJ databases">
        <title>Draft Genome Sequences of Select Purple Nonsulfur Bacteria.</title>
        <authorList>
            <person name="Lasarre B."/>
            <person name="Mckinlay J.B."/>
        </authorList>
    </citation>
    <scope>NUCLEOTIDE SEQUENCE [LARGE SCALE GENOMIC DNA]</scope>
    <source>
        <strain evidence="12 13">DSM 11290</strain>
    </source>
</reference>
<evidence type="ECO:0000256" key="1">
    <source>
        <dbReference type="ARBA" id="ARBA00006632"/>
    </source>
</evidence>
<dbReference type="GO" id="GO:0045550">
    <property type="term" value="F:geranylgeranyl reductase activity"/>
    <property type="evidence" value="ECO:0007669"/>
    <property type="project" value="InterPro"/>
</dbReference>
<dbReference type="NCBIfam" id="TIGR02023">
    <property type="entry name" value="BchP-ChlP"/>
    <property type="match status" value="1"/>
</dbReference>
<dbReference type="InterPro" id="IPR002938">
    <property type="entry name" value="FAD-bd"/>
</dbReference>
<dbReference type="PANTHER" id="PTHR42685">
    <property type="entry name" value="GERANYLGERANYL DIPHOSPHATE REDUCTASE"/>
    <property type="match status" value="1"/>
</dbReference>
<evidence type="ECO:0000256" key="8">
    <source>
        <dbReference type="ARBA" id="ARBA00033069"/>
    </source>
</evidence>
<dbReference type="EMBL" id="NPEV01000014">
    <property type="protein sequence ID" value="RAI27783.1"/>
    <property type="molecule type" value="Genomic_DNA"/>
</dbReference>
<sequence length="397" mass="43644">MTKDFFDTIIVGGGPAGATAAHELAKKGRAVLLVDREGRTKPCGGAIPPRAVRDFDIPPHMLTARIAAARMVSPSNKTVDMEITGTGYVGMVDRDAFDPWLRQRAAEAGATRIAGTFTGATQNADGTVTVQIREKSDGNAVREYKARTLIGADGANSPVRRAVFGANVKPPFVFAYHEIVRSPDTANDNFNPSRCDVIYKGEISPDFYGWIFPHGPATSIGCGSAIKGYDLRAATRRLREQAGLADCETLREEGAPLPLKPLKRWDNGRNVLLAGDAAGIVAPSSGEGIYYAMLGGQLAAEAVDQLLVTGEVKALKSARKRFMKDHGRTFLILRVMQTIWYRNDKRREQFVKMCRDPDVQRLTWESYLNKKLVKREPMAHLRVFGKDLQQLFGLSHR</sequence>
<dbReference type="GO" id="GO:0102067">
    <property type="term" value="F:geranylgeranyl diphosphate reductase activity"/>
    <property type="evidence" value="ECO:0007669"/>
    <property type="project" value="UniProtKB-EC"/>
</dbReference>
<dbReference type="InterPro" id="IPR050407">
    <property type="entry name" value="Geranylgeranyl_reductase"/>
</dbReference>
<dbReference type="GO" id="GO:0071949">
    <property type="term" value="F:FAD binding"/>
    <property type="evidence" value="ECO:0007669"/>
    <property type="project" value="InterPro"/>
</dbReference>
<dbReference type="NCBIfam" id="TIGR02032">
    <property type="entry name" value="GG-red-SF"/>
    <property type="match status" value="1"/>
</dbReference>
<dbReference type="FunFam" id="3.50.50.60:FF:000083">
    <property type="entry name" value="Geranylgeranyl diphosphate reductase"/>
    <property type="match status" value="1"/>
</dbReference>
<dbReference type="RefSeq" id="WP_111433954.1">
    <property type="nucleotide sequence ID" value="NZ_JACIGG010000008.1"/>
</dbReference>
<comment type="similarity">
    <text evidence="1">Belongs to the geranylgeranyl reductase family. ChlP subfamily.</text>
</comment>
<dbReference type="PRINTS" id="PR00420">
    <property type="entry name" value="RNGMNOXGNASE"/>
</dbReference>
<accession>A0A327JQW4</accession>
<evidence type="ECO:0000256" key="10">
    <source>
        <dbReference type="ARBA" id="ARBA00067637"/>
    </source>
</evidence>
<protein>
    <recommendedName>
        <fullName evidence="10">Geranylgeranyl diphosphate reductase</fullName>
        <ecNumber evidence="2">1.3.1.83</ecNumber>
    </recommendedName>
    <alternativeName>
        <fullName evidence="8">Geranylgeranyl reductase</fullName>
    </alternativeName>
</protein>
<keyword evidence="5" id="KW-0560">Oxidoreductase</keyword>
<comment type="caution">
    <text evidence="12">The sequence shown here is derived from an EMBL/GenBank/DDBJ whole genome shotgun (WGS) entry which is preliminary data.</text>
</comment>
<dbReference type="GO" id="GO:0015995">
    <property type="term" value="P:chlorophyll biosynthetic process"/>
    <property type="evidence" value="ECO:0007669"/>
    <property type="project" value="UniProtKB-KW"/>
</dbReference>
<dbReference type="EC" id="1.3.1.83" evidence="2"/>
<evidence type="ECO:0000259" key="11">
    <source>
        <dbReference type="Pfam" id="PF01494"/>
    </source>
</evidence>
<evidence type="ECO:0000313" key="13">
    <source>
        <dbReference type="Proteomes" id="UP000249299"/>
    </source>
</evidence>
<keyword evidence="13" id="KW-1185">Reference proteome</keyword>
<evidence type="ECO:0000256" key="3">
    <source>
        <dbReference type="ARBA" id="ARBA00022531"/>
    </source>
</evidence>
<evidence type="ECO:0000313" key="12">
    <source>
        <dbReference type="EMBL" id="RAI27783.1"/>
    </source>
</evidence>
<evidence type="ECO:0000256" key="9">
    <source>
        <dbReference type="ARBA" id="ARBA00047837"/>
    </source>
</evidence>
<proteinExistence type="inferred from homology"/>
<dbReference type="Proteomes" id="UP000249299">
    <property type="component" value="Unassembled WGS sequence"/>
</dbReference>
<organism evidence="12 13">
    <name type="scientific">Rhodobium orientis</name>
    <dbReference type="NCBI Taxonomy" id="34017"/>
    <lineage>
        <taxon>Bacteria</taxon>
        <taxon>Pseudomonadati</taxon>
        <taxon>Pseudomonadota</taxon>
        <taxon>Alphaproteobacteria</taxon>
        <taxon>Hyphomicrobiales</taxon>
        <taxon>Rhodobiaceae</taxon>
        <taxon>Rhodobium</taxon>
    </lineage>
</organism>
<evidence type="ECO:0000256" key="2">
    <source>
        <dbReference type="ARBA" id="ARBA00012380"/>
    </source>
</evidence>
<comment type="catalytic activity">
    <reaction evidence="9">
        <text>phytyl diphosphate + 3 NADP(+) = geranylgeranyl diphosphate + 3 NADPH + 3 H(+)</text>
        <dbReference type="Rhea" id="RHEA:26229"/>
        <dbReference type="ChEBI" id="CHEBI:15378"/>
        <dbReference type="ChEBI" id="CHEBI:57533"/>
        <dbReference type="ChEBI" id="CHEBI:57783"/>
        <dbReference type="ChEBI" id="CHEBI:58349"/>
        <dbReference type="ChEBI" id="CHEBI:75434"/>
        <dbReference type="EC" id="1.3.1.83"/>
    </reaction>
</comment>
<dbReference type="SUPFAM" id="SSF51905">
    <property type="entry name" value="FAD/NAD(P)-binding domain"/>
    <property type="match status" value="1"/>
</dbReference>
<dbReference type="InterPro" id="IPR011777">
    <property type="entry name" value="Geranylgeranyl_Rdtase_fam"/>
</dbReference>
<dbReference type="PANTHER" id="PTHR42685:SF4">
    <property type="entry name" value="GERANYLGERANYL DIPHOSPHATE REDUCTASE, CHLOROPLASTIC"/>
    <property type="match status" value="1"/>
</dbReference>
<keyword evidence="6" id="KW-0149">Chlorophyll biosynthesis</keyword>
<dbReference type="Pfam" id="PF01494">
    <property type="entry name" value="FAD_binding_3"/>
    <property type="match status" value="1"/>
</dbReference>
<dbReference type="Gene3D" id="3.50.50.60">
    <property type="entry name" value="FAD/NAD(P)-binding domain"/>
    <property type="match status" value="1"/>
</dbReference>
<evidence type="ECO:0000256" key="7">
    <source>
        <dbReference type="ARBA" id="ARBA00023444"/>
    </source>
</evidence>
<keyword evidence="3" id="KW-0602">Photosynthesis</keyword>
<dbReference type="AlphaFoldDB" id="A0A327JQW4"/>
<dbReference type="GO" id="GO:0015979">
    <property type="term" value="P:photosynthesis"/>
    <property type="evidence" value="ECO:0007669"/>
    <property type="project" value="UniProtKB-KW"/>
</dbReference>
<gene>
    <name evidence="12" type="ORF">CH339_08645</name>
</gene>
<dbReference type="InterPro" id="IPR010253">
    <property type="entry name" value="BchP_ChlP_pln/prok"/>
</dbReference>
<name>A0A327JQW4_9HYPH</name>
<dbReference type="OrthoDB" id="417034at2"/>
<comment type="pathway">
    <text evidence="7">Porphyrin-containing compound metabolism.</text>
</comment>